<dbReference type="RefSeq" id="WP_115721812.1">
    <property type="nucleotide sequence ID" value="NZ_UGHX01000001.1"/>
</dbReference>
<dbReference type="AlphaFoldDB" id="A0A377JTL3"/>
<reference evidence="1 2" key="1">
    <citation type="submission" date="2018-06" db="EMBL/GenBank/DDBJ databases">
        <authorList>
            <consortium name="Pathogen Informatics"/>
            <person name="Doyle S."/>
        </authorList>
    </citation>
    <scope>NUCLEOTIDE SEQUENCE [LARGE SCALE GENOMIC DNA]</scope>
    <source>
        <strain evidence="1 2">NCTC12219</strain>
    </source>
</reference>
<protein>
    <submittedName>
        <fullName evidence="1">Uncharacterized protein</fullName>
    </submittedName>
</protein>
<proteinExistence type="predicted"/>
<sequence length="111" mass="12937">MKVLSQETISLVEQTKQGLQRVVNAKLEVLMNEVRSIDRRFQRREAKWRQTQSKEFLANFNTLKVSDFMWAARCAGVNVPQESLNEIKESIESGVFKKTFKERKAIQATLF</sequence>
<evidence type="ECO:0000313" key="2">
    <source>
        <dbReference type="Proteomes" id="UP000255103"/>
    </source>
</evidence>
<gene>
    <name evidence="1" type="ORF">NCTC12219_01016</name>
</gene>
<name>A0A377JTL3_9HELI</name>
<dbReference type="EMBL" id="UGHX01000001">
    <property type="protein sequence ID" value="STP11133.1"/>
    <property type="molecule type" value="Genomic_DNA"/>
</dbReference>
<accession>A0A377JTL3</accession>
<dbReference type="Proteomes" id="UP000255103">
    <property type="component" value="Unassembled WGS sequence"/>
</dbReference>
<organism evidence="1 2">
    <name type="scientific">Helicobacter cinaedi</name>
    <dbReference type="NCBI Taxonomy" id="213"/>
    <lineage>
        <taxon>Bacteria</taxon>
        <taxon>Pseudomonadati</taxon>
        <taxon>Campylobacterota</taxon>
        <taxon>Epsilonproteobacteria</taxon>
        <taxon>Campylobacterales</taxon>
        <taxon>Helicobacteraceae</taxon>
        <taxon>Helicobacter</taxon>
    </lineage>
</organism>
<evidence type="ECO:0000313" key="1">
    <source>
        <dbReference type="EMBL" id="STP11133.1"/>
    </source>
</evidence>